<sequence length="274" mass="28999">MSRYAYSPRILTIVLALAACELPTKLGNLSATDGDNAETTGDWTATDGETTGATTAATTGATTEEPADTWWTSTSMFDPSETTSAQTTEQETSTTGMAIPLDCLELGEADCAANGCMAYYGSAYEFPGCAQGLLFLGCSDPKECDHAEQTFCREGTEEAYKLETTCAPPGYVECEPPGVAFCDDCRSLDEAECLAEPVECQPLYGAPHIVVDDQVCADYGDQEFMACQANGGACPPFIPVVCHPDMPEKVYDSPSGCIPSGWQECGEMGTPECS</sequence>
<dbReference type="Proteomes" id="UP001164459">
    <property type="component" value="Chromosome"/>
</dbReference>
<reference evidence="3" key="1">
    <citation type="submission" date="2022-11" db="EMBL/GenBank/DDBJ databases">
        <title>Minimal conservation of predation-associated metabolite biosynthetic gene clusters underscores biosynthetic potential of Myxococcota including descriptions for ten novel species: Archangium lansinium sp. nov., Myxococcus landrumus sp. nov., Nannocystis bai.</title>
        <authorList>
            <person name="Ahearne A."/>
            <person name="Stevens C."/>
            <person name="Dowd S."/>
        </authorList>
    </citation>
    <scope>NUCLEOTIDE SEQUENCE</scope>
    <source>
        <strain evidence="3">Fl3</strain>
    </source>
</reference>
<feature type="region of interest" description="Disordered" evidence="1">
    <location>
        <begin position="28"/>
        <end position="66"/>
    </location>
</feature>
<evidence type="ECO:0000256" key="2">
    <source>
        <dbReference type="SAM" id="SignalP"/>
    </source>
</evidence>
<evidence type="ECO:0000313" key="3">
    <source>
        <dbReference type="EMBL" id="WAS90488.1"/>
    </source>
</evidence>
<feature type="chain" id="PRO_5045189986" evidence="2">
    <location>
        <begin position="19"/>
        <end position="274"/>
    </location>
</feature>
<keyword evidence="4" id="KW-1185">Reference proteome</keyword>
<organism evidence="3 4">
    <name type="scientific">Nannocystis punicea</name>
    <dbReference type="NCBI Taxonomy" id="2995304"/>
    <lineage>
        <taxon>Bacteria</taxon>
        <taxon>Pseudomonadati</taxon>
        <taxon>Myxococcota</taxon>
        <taxon>Polyangia</taxon>
        <taxon>Nannocystales</taxon>
        <taxon>Nannocystaceae</taxon>
        <taxon>Nannocystis</taxon>
    </lineage>
</organism>
<dbReference type="EMBL" id="CP114040">
    <property type="protein sequence ID" value="WAS90488.1"/>
    <property type="molecule type" value="Genomic_DNA"/>
</dbReference>
<feature type="signal peptide" evidence="2">
    <location>
        <begin position="1"/>
        <end position="18"/>
    </location>
</feature>
<evidence type="ECO:0000313" key="4">
    <source>
        <dbReference type="Proteomes" id="UP001164459"/>
    </source>
</evidence>
<dbReference type="RefSeq" id="WP_269032815.1">
    <property type="nucleotide sequence ID" value="NZ_CP114040.1"/>
</dbReference>
<feature type="compositionally biased region" description="Low complexity" evidence="1">
    <location>
        <begin position="37"/>
        <end position="64"/>
    </location>
</feature>
<dbReference type="PROSITE" id="PS51257">
    <property type="entry name" value="PROKAR_LIPOPROTEIN"/>
    <property type="match status" value="1"/>
</dbReference>
<gene>
    <name evidence="3" type="ORF">O0S08_30235</name>
</gene>
<keyword evidence="2" id="KW-0732">Signal</keyword>
<name>A0ABY7GU91_9BACT</name>
<evidence type="ECO:0000256" key="1">
    <source>
        <dbReference type="SAM" id="MobiDB-lite"/>
    </source>
</evidence>
<protein>
    <submittedName>
        <fullName evidence="3">Uncharacterized protein</fullName>
    </submittedName>
</protein>
<proteinExistence type="predicted"/>
<accession>A0ABY7GU91</accession>